<dbReference type="AlphaFoldDB" id="A0A0F8WSL8"/>
<evidence type="ECO:0000313" key="2">
    <source>
        <dbReference type="EMBL" id="KKK51340.1"/>
    </source>
</evidence>
<comment type="caution">
    <text evidence="2">The sequence shown here is derived from an EMBL/GenBank/DDBJ whole genome shotgun (WGS) entry which is preliminary data.</text>
</comment>
<dbReference type="EMBL" id="LAZR01067556">
    <property type="protein sequence ID" value="KKK51340.1"/>
    <property type="molecule type" value="Genomic_DNA"/>
</dbReference>
<reference evidence="2" key="1">
    <citation type="journal article" date="2015" name="Nature">
        <title>Complex archaea that bridge the gap between prokaryotes and eukaryotes.</title>
        <authorList>
            <person name="Spang A."/>
            <person name="Saw J.H."/>
            <person name="Jorgensen S.L."/>
            <person name="Zaremba-Niedzwiedzka K."/>
            <person name="Martijn J."/>
            <person name="Lind A.E."/>
            <person name="van Eijk R."/>
            <person name="Schleper C."/>
            <person name="Guy L."/>
            <person name="Ettema T.J."/>
        </authorList>
    </citation>
    <scope>NUCLEOTIDE SEQUENCE</scope>
</reference>
<organism evidence="2">
    <name type="scientific">marine sediment metagenome</name>
    <dbReference type="NCBI Taxonomy" id="412755"/>
    <lineage>
        <taxon>unclassified sequences</taxon>
        <taxon>metagenomes</taxon>
        <taxon>ecological metagenomes</taxon>
    </lineage>
</organism>
<feature type="region of interest" description="Disordered" evidence="1">
    <location>
        <begin position="1"/>
        <end position="22"/>
    </location>
</feature>
<evidence type="ECO:0000256" key="1">
    <source>
        <dbReference type="SAM" id="MobiDB-lite"/>
    </source>
</evidence>
<proteinExistence type="predicted"/>
<gene>
    <name evidence="2" type="ORF">LCGC14_3115940</name>
</gene>
<name>A0A0F8WSL8_9ZZZZ</name>
<protein>
    <submittedName>
        <fullName evidence="2">Uncharacterized protein</fullName>
    </submittedName>
</protein>
<accession>A0A0F8WSL8</accession>
<sequence length="64" mass="7050">MEAEANFAVGAMTEPPPRADGAERCRCACCKRDVEWKDALRVGGDGWLCEACWRDVTGDFQVKA</sequence>